<dbReference type="Proteomes" id="UP000013526">
    <property type="component" value="Unassembled WGS sequence"/>
</dbReference>
<evidence type="ECO:0000313" key="6">
    <source>
        <dbReference type="EMBL" id="EOD55828.1"/>
    </source>
</evidence>
<dbReference type="PANTHER" id="PTHR30204:SF67">
    <property type="entry name" value="HTH-TYPE TRANSCRIPTIONAL REGULATOR MLRA-RELATED"/>
    <property type="match status" value="1"/>
</dbReference>
<dbReference type="InterPro" id="IPR009061">
    <property type="entry name" value="DNA-bd_dom_put_sf"/>
</dbReference>
<gene>
    <name evidence="6" type="ORF">G113_06784</name>
</gene>
<evidence type="ECO:0000313" key="7">
    <source>
        <dbReference type="Proteomes" id="UP000013526"/>
    </source>
</evidence>
<dbReference type="EMBL" id="AQGQ01000029">
    <property type="protein sequence ID" value="EOD55828.1"/>
    <property type="molecule type" value="Genomic_DNA"/>
</dbReference>
<feature type="region of interest" description="Disordered" evidence="4">
    <location>
        <begin position="1"/>
        <end position="24"/>
    </location>
</feature>
<keyword evidence="1" id="KW-0805">Transcription regulation</keyword>
<feature type="domain" description="HTH merR-type" evidence="5">
    <location>
        <begin position="27"/>
        <end position="96"/>
    </location>
</feature>
<dbReference type="InterPro" id="IPR047057">
    <property type="entry name" value="MerR_fam"/>
</dbReference>
<dbReference type="SMART" id="SM00422">
    <property type="entry name" value="HTH_MERR"/>
    <property type="match status" value="1"/>
</dbReference>
<name>R1F7R6_9GAMM</name>
<accession>R1F7R6</accession>
<protein>
    <submittedName>
        <fullName evidence="6">MerR family transcriptional regulator</fullName>
    </submittedName>
</protein>
<sequence length="294" mass="33062">MHDSSVPSRQAASREGEAAEAASEEARYPIREVSRLTGVNAVTLRAWQRRYGLVQPARTDKGHRLYSEQDIRQIEEILSWLERGVSIGQVKGLLGDSQSVAPSDHWQQSQESVWLLLLALKSRQLEQGLNELIASYPFELVRSQLLEPVLDRLMAMADRPDAELLRHHWLDWFAHYFGRHLLGQEKGLPLTLASWGKVGPLELLWHAYELVNQGYEVQLIGPCDPKLAQLLVGRSHDNWLVLMGAAIPKGELMTPWPVGTQAMGPLGRLYPEPSQVAALQALHWQPSLADWLAS</sequence>
<dbReference type="Pfam" id="PF13411">
    <property type="entry name" value="MerR_1"/>
    <property type="match status" value="1"/>
</dbReference>
<dbReference type="GO" id="GO:0003700">
    <property type="term" value="F:DNA-binding transcription factor activity"/>
    <property type="evidence" value="ECO:0007669"/>
    <property type="project" value="InterPro"/>
</dbReference>
<comment type="caution">
    <text evidence="6">The sequence shown here is derived from an EMBL/GenBank/DDBJ whole genome shotgun (WGS) entry which is preliminary data.</text>
</comment>
<dbReference type="Gene3D" id="1.10.1660.10">
    <property type="match status" value="1"/>
</dbReference>
<evidence type="ECO:0000256" key="1">
    <source>
        <dbReference type="ARBA" id="ARBA00023015"/>
    </source>
</evidence>
<dbReference type="RefSeq" id="WP_005896992.1">
    <property type="nucleotide sequence ID" value="NZ_AQGQ01000029.1"/>
</dbReference>
<dbReference type="GO" id="GO:0003677">
    <property type="term" value="F:DNA binding"/>
    <property type="evidence" value="ECO:0007669"/>
    <property type="project" value="UniProtKB-KW"/>
</dbReference>
<keyword evidence="2" id="KW-0238">DNA-binding</keyword>
<reference evidence="6 7" key="1">
    <citation type="journal article" date="2013" name="Genome Announc.">
        <title>Draft Genome Sequence of Aeromonas molluscorum Strain 848TT, Isolated from Bivalve Molluscs.</title>
        <authorList>
            <person name="Spataro N."/>
            <person name="Farfan M."/>
            <person name="Albarral V."/>
            <person name="Sanglas A."/>
            <person name="Loren J.G."/>
            <person name="Fuste M.C."/>
            <person name="Bosch E."/>
        </authorList>
    </citation>
    <scope>NUCLEOTIDE SEQUENCE [LARGE SCALE GENOMIC DNA]</scope>
    <source>
        <strain evidence="6 7">848</strain>
    </source>
</reference>
<dbReference type="AlphaFoldDB" id="R1F7R6"/>
<proteinExistence type="predicted"/>
<evidence type="ECO:0000256" key="3">
    <source>
        <dbReference type="ARBA" id="ARBA00023163"/>
    </source>
</evidence>
<keyword evidence="7" id="KW-1185">Reference proteome</keyword>
<dbReference type="PROSITE" id="PS50937">
    <property type="entry name" value="HTH_MERR_2"/>
    <property type="match status" value="1"/>
</dbReference>
<evidence type="ECO:0000259" key="5">
    <source>
        <dbReference type="PROSITE" id="PS50937"/>
    </source>
</evidence>
<evidence type="ECO:0000256" key="2">
    <source>
        <dbReference type="ARBA" id="ARBA00023125"/>
    </source>
</evidence>
<dbReference type="PATRIC" id="fig|1268236.3.peg.1347"/>
<dbReference type="PANTHER" id="PTHR30204">
    <property type="entry name" value="REDOX-CYCLING DRUG-SENSING TRANSCRIPTIONAL ACTIVATOR SOXR"/>
    <property type="match status" value="1"/>
</dbReference>
<dbReference type="OrthoDB" id="9800334at2"/>
<dbReference type="SUPFAM" id="SSF46955">
    <property type="entry name" value="Putative DNA-binding domain"/>
    <property type="match status" value="1"/>
</dbReference>
<dbReference type="CDD" id="cd01104">
    <property type="entry name" value="HTH_MlrA-CarA"/>
    <property type="match status" value="1"/>
</dbReference>
<evidence type="ECO:0000256" key="4">
    <source>
        <dbReference type="SAM" id="MobiDB-lite"/>
    </source>
</evidence>
<dbReference type="InterPro" id="IPR000551">
    <property type="entry name" value="MerR-type_HTH_dom"/>
</dbReference>
<keyword evidence="3" id="KW-0804">Transcription</keyword>
<organism evidence="6 7">
    <name type="scientific">Aeromonas molluscorum 848</name>
    <dbReference type="NCBI Taxonomy" id="1268236"/>
    <lineage>
        <taxon>Bacteria</taxon>
        <taxon>Pseudomonadati</taxon>
        <taxon>Pseudomonadota</taxon>
        <taxon>Gammaproteobacteria</taxon>
        <taxon>Aeromonadales</taxon>
        <taxon>Aeromonadaceae</taxon>
        <taxon>Aeromonas</taxon>
    </lineage>
</organism>